<dbReference type="Pfam" id="PF00230">
    <property type="entry name" value="MIP"/>
    <property type="match status" value="1"/>
</dbReference>
<evidence type="ECO:0008006" key="8">
    <source>
        <dbReference type="Google" id="ProtNLM"/>
    </source>
</evidence>
<feature type="transmembrane region" description="Helical" evidence="5">
    <location>
        <begin position="256"/>
        <end position="273"/>
    </location>
</feature>
<dbReference type="CTD" id="20233955"/>
<dbReference type="InterPro" id="IPR000425">
    <property type="entry name" value="MIP"/>
</dbReference>
<name>V4CLK0_LOTGI</name>
<sequence>MTWRGIYLKASGSNPEYEFVEPYTASVIFFLITASTGILLRGLTKFVVPRKFQEYLLDFITTMEACAYFFENNFVFKYYGSVWFGVCVMIQLFVCARTFQGSSENPVQALQALVQGQIGYIKAGIKIFIQSLAGLASYRLAKMIWSLDLISDHHERYYETSCVSDLQVTLILGFLIEMGASLSDCWLGMQTVTNMSLLNELIKNLNGSLMIIIGKFIDLDNIILISGLSSTGMYFNPAMALGHMLGCQGTKAWEHFIVYWFGPFLGGVAALYMDKGMHIDVKLATETKKKQQ</sequence>
<reference evidence="6 7" key="1">
    <citation type="journal article" date="2013" name="Nature">
        <title>Insights into bilaterian evolution from three spiralian genomes.</title>
        <authorList>
            <person name="Simakov O."/>
            <person name="Marletaz F."/>
            <person name="Cho S.J."/>
            <person name="Edsinger-Gonzales E."/>
            <person name="Havlak P."/>
            <person name="Hellsten U."/>
            <person name="Kuo D.H."/>
            <person name="Larsson T."/>
            <person name="Lv J."/>
            <person name="Arendt D."/>
            <person name="Savage R."/>
            <person name="Osoegawa K."/>
            <person name="de Jong P."/>
            <person name="Grimwood J."/>
            <person name="Chapman J.A."/>
            <person name="Shapiro H."/>
            <person name="Aerts A."/>
            <person name="Otillar R.P."/>
            <person name="Terry A.Y."/>
            <person name="Boore J.L."/>
            <person name="Grigoriev I.V."/>
            <person name="Lindberg D.R."/>
            <person name="Seaver E.C."/>
            <person name="Weisblat D.A."/>
            <person name="Putnam N.H."/>
            <person name="Rokhsar D.S."/>
        </authorList>
    </citation>
    <scope>NUCLEOTIDE SEQUENCE [LARGE SCALE GENOMIC DNA]</scope>
</reference>
<proteinExistence type="predicted"/>
<keyword evidence="7" id="KW-1185">Reference proteome</keyword>
<dbReference type="GeneID" id="20233955"/>
<dbReference type="Proteomes" id="UP000030746">
    <property type="component" value="Unassembled WGS sequence"/>
</dbReference>
<dbReference type="InterPro" id="IPR023271">
    <property type="entry name" value="Aquaporin-like"/>
</dbReference>
<feature type="transmembrane region" description="Helical" evidence="5">
    <location>
        <begin position="219"/>
        <end position="236"/>
    </location>
</feature>
<comment type="subcellular location">
    <subcellularLocation>
        <location evidence="1">Membrane</location>
        <topology evidence="1">Multi-pass membrane protein</topology>
    </subcellularLocation>
</comment>
<dbReference type="OMA" id="EHFTVYW"/>
<dbReference type="PANTHER" id="PTHR21191:SF16">
    <property type="entry name" value="AQUAPORIN"/>
    <property type="match status" value="1"/>
</dbReference>
<dbReference type="SUPFAM" id="SSF81338">
    <property type="entry name" value="Aquaporin-like"/>
    <property type="match status" value="1"/>
</dbReference>
<feature type="transmembrane region" description="Helical" evidence="5">
    <location>
        <begin position="23"/>
        <end position="43"/>
    </location>
</feature>
<dbReference type="GO" id="GO:0016020">
    <property type="term" value="C:membrane"/>
    <property type="evidence" value="ECO:0007669"/>
    <property type="project" value="UniProtKB-SubCell"/>
</dbReference>
<feature type="transmembrane region" description="Helical" evidence="5">
    <location>
        <begin position="76"/>
        <end position="96"/>
    </location>
</feature>
<dbReference type="KEGG" id="lgi:LOTGIDRAFT_137826"/>
<keyword evidence="3 5" id="KW-1133">Transmembrane helix</keyword>
<dbReference type="Gene3D" id="1.20.1080.10">
    <property type="entry name" value="Glycerol uptake facilitator protein"/>
    <property type="match status" value="1"/>
</dbReference>
<evidence type="ECO:0000256" key="1">
    <source>
        <dbReference type="ARBA" id="ARBA00004141"/>
    </source>
</evidence>
<keyword evidence="4 5" id="KW-0472">Membrane</keyword>
<evidence type="ECO:0000313" key="6">
    <source>
        <dbReference type="EMBL" id="ESP03185.1"/>
    </source>
</evidence>
<evidence type="ECO:0000256" key="3">
    <source>
        <dbReference type="ARBA" id="ARBA00022989"/>
    </source>
</evidence>
<dbReference type="OrthoDB" id="1580043at2759"/>
<accession>V4CLK0</accession>
<evidence type="ECO:0000313" key="7">
    <source>
        <dbReference type="Proteomes" id="UP000030746"/>
    </source>
</evidence>
<dbReference type="AlphaFoldDB" id="V4CLK0"/>
<dbReference type="PANTHER" id="PTHR21191">
    <property type="entry name" value="AQUAPORIN"/>
    <property type="match status" value="1"/>
</dbReference>
<dbReference type="STRING" id="225164.V4CLK0"/>
<dbReference type="InterPro" id="IPR051883">
    <property type="entry name" value="AQP11/12_channel"/>
</dbReference>
<dbReference type="EMBL" id="KB200084">
    <property type="protein sequence ID" value="ESP03185.1"/>
    <property type="molecule type" value="Genomic_DNA"/>
</dbReference>
<evidence type="ECO:0000256" key="4">
    <source>
        <dbReference type="ARBA" id="ARBA00023136"/>
    </source>
</evidence>
<organism evidence="6 7">
    <name type="scientific">Lottia gigantea</name>
    <name type="common">Giant owl limpet</name>
    <dbReference type="NCBI Taxonomy" id="225164"/>
    <lineage>
        <taxon>Eukaryota</taxon>
        <taxon>Metazoa</taxon>
        <taxon>Spiralia</taxon>
        <taxon>Lophotrochozoa</taxon>
        <taxon>Mollusca</taxon>
        <taxon>Gastropoda</taxon>
        <taxon>Patellogastropoda</taxon>
        <taxon>Lottioidea</taxon>
        <taxon>Lottiidae</taxon>
        <taxon>Lottia</taxon>
    </lineage>
</organism>
<keyword evidence="2 5" id="KW-0812">Transmembrane</keyword>
<dbReference type="GO" id="GO:0005737">
    <property type="term" value="C:cytoplasm"/>
    <property type="evidence" value="ECO:0007669"/>
    <property type="project" value="TreeGrafter"/>
</dbReference>
<dbReference type="GO" id="GO:0015267">
    <property type="term" value="F:channel activity"/>
    <property type="evidence" value="ECO:0007669"/>
    <property type="project" value="InterPro"/>
</dbReference>
<evidence type="ECO:0000256" key="5">
    <source>
        <dbReference type="SAM" id="Phobius"/>
    </source>
</evidence>
<dbReference type="HOGENOM" id="CLU_074449_2_0_1"/>
<gene>
    <name evidence="6" type="ORF">LOTGIDRAFT_137826</name>
</gene>
<dbReference type="RefSeq" id="XP_009046108.1">
    <property type="nucleotide sequence ID" value="XM_009047860.1"/>
</dbReference>
<evidence type="ECO:0000256" key="2">
    <source>
        <dbReference type="ARBA" id="ARBA00022692"/>
    </source>
</evidence>
<protein>
    <recommendedName>
        <fullName evidence="8">Aquaporin</fullName>
    </recommendedName>
</protein>